<dbReference type="InterPro" id="IPR011607">
    <property type="entry name" value="MGS-like_dom"/>
</dbReference>
<sequence>MKRALISVSDKTNLIPFANFLVEKGYEIISTGGTYTYLLDNKINAIEIKDVTGFEEILDGRVKTLHPLIHAGILYRRDDKSHVETIEKMNCESIDMVIVNLYPFFQNVNSNISFDEKIEYIDIGGPSLIRGASKNFKYSVPVIDPNDYEDIMNEINSNGSLSFEKKKYLAGKAFSYTAVYDSAISSFLLEEDFPEFYSGSFKRESTLRYGENPHQKAAFYTSLNKDGSLKDFNILQGKALSYNNIRDIDVAWKIVNEFDECACSAVKHNIPCGAAVANSPLEAYTKAYECDSTSIFGGIVAFNREVELDLAEKLSETFLEVIIAPKFSTDAREFFSKKVNLRLIEINTPKVENEIQVISVSGGLLLQSNDSKVLDKLEVVTNTSPSKEDLDDMVFGMKIAKYVKSNAILVVKDGKTIGISGGEVSRIGAAKNALNMSGGKGVLISDAFFPFDDIVTLCKEYNISSIVQPGGSIHDDASINKCNELDIPMVFTGIRHFNH</sequence>
<evidence type="ECO:0000313" key="10">
    <source>
        <dbReference type="EMBL" id="KMT22596.1"/>
    </source>
</evidence>
<dbReference type="STRING" id="1121307.CLCY_9c00270"/>
<dbReference type="InterPro" id="IPR024051">
    <property type="entry name" value="AICAR_Tfase_dup_dom_sf"/>
</dbReference>
<comment type="pathway">
    <text evidence="2 8">Purine metabolism; IMP biosynthesis via de novo pathway; 5-formamido-1-(5-phospho-D-ribosyl)imidazole-4-carboxamide from 5-amino-1-(5-phospho-D-ribosyl)imidazole-4-carboxamide (10-formyl THF route): step 1/1.</text>
</comment>
<accession>A0A0J8G4J9</accession>
<evidence type="ECO:0000256" key="1">
    <source>
        <dbReference type="ARBA" id="ARBA00004844"/>
    </source>
</evidence>
<dbReference type="NCBIfam" id="TIGR00355">
    <property type="entry name" value="purH"/>
    <property type="match status" value="1"/>
</dbReference>
<dbReference type="Proteomes" id="UP000036756">
    <property type="component" value="Unassembled WGS sequence"/>
</dbReference>
<comment type="catalytic activity">
    <reaction evidence="8">
        <text>IMP + H2O = 5-formamido-1-(5-phospho-D-ribosyl)imidazole-4-carboxamide</text>
        <dbReference type="Rhea" id="RHEA:18445"/>
        <dbReference type="ChEBI" id="CHEBI:15377"/>
        <dbReference type="ChEBI" id="CHEBI:58053"/>
        <dbReference type="ChEBI" id="CHEBI:58467"/>
        <dbReference type="EC" id="3.5.4.10"/>
    </reaction>
</comment>
<dbReference type="Gene3D" id="3.40.140.20">
    <property type="match status" value="2"/>
</dbReference>
<feature type="domain" description="MGS-like" evidence="9">
    <location>
        <begin position="1"/>
        <end position="143"/>
    </location>
</feature>
<dbReference type="FunFam" id="3.40.140.20:FF:000002">
    <property type="entry name" value="Bifunctional purine biosynthesis protein PurH"/>
    <property type="match status" value="1"/>
</dbReference>
<dbReference type="NCBIfam" id="NF002049">
    <property type="entry name" value="PRK00881.1"/>
    <property type="match status" value="1"/>
</dbReference>
<protein>
    <recommendedName>
        <fullName evidence="8">Bifunctional purine biosynthesis protein PurH</fullName>
    </recommendedName>
    <domain>
        <recommendedName>
            <fullName evidence="8">Phosphoribosylaminoimidazolecarboxamide formyltransferase</fullName>
            <ecNumber evidence="8">2.1.2.3</ecNumber>
        </recommendedName>
        <alternativeName>
            <fullName evidence="8">AICAR transformylase</fullName>
        </alternativeName>
    </domain>
    <domain>
        <recommendedName>
            <fullName evidence="8">IMP cyclohydrolase</fullName>
            <ecNumber evidence="8">3.5.4.10</ecNumber>
        </recommendedName>
        <alternativeName>
            <fullName evidence="8">ATIC</fullName>
        </alternativeName>
        <alternativeName>
            <fullName evidence="8">IMP synthase</fullName>
        </alternativeName>
        <alternativeName>
            <fullName evidence="8">Inosinicase</fullName>
        </alternativeName>
    </domain>
</protein>
<dbReference type="SMART" id="SM00798">
    <property type="entry name" value="AICARFT_IMPCHas"/>
    <property type="match status" value="1"/>
</dbReference>
<evidence type="ECO:0000256" key="8">
    <source>
        <dbReference type="HAMAP-Rule" id="MF_00139"/>
    </source>
</evidence>
<dbReference type="GO" id="GO:0005829">
    <property type="term" value="C:cytosol"/>
    <property type="evidence" value="ECO:0007669"/>
    <property type="project" value="TreeGrafter"/>
</dbReference>
<dbReference type="PATRIC" id="fig|1121307.3.peg.2610"/>
<comment type="similarity">
    <text evidence="3 8">Belongs to the PurH family.</text>
</comment>
<dbReference type="HAMAP" id="MF_00139">
    <property type="entry name" value="PurH"/>
    <property type="match status" value="1"/>
</dbReference>
<evidence type="ECO:0000256" key="4">
    <source>
        <dbReference type="ARBA" id="ARBA00022679"/>
    </source>
</evidence>
<gene>
    <name evidence="8 10" type="primary">purH</name>
    <name evidence="10" type="ORF">CLCY_9c00270</name>
</gene>
<evidence type="ECO:0000256" key="7">
    <source>
        <dbReference type="ARBA" id="ARBA00023268"/>
    </source>
</evidence>
<name>A0A0J8G4J9_CLOCY</name>
<dbReference type="CDD" id="cd01421">
    <property type="entry name" value="IMPCH"/>
    <property type="match status" value="1"/>
</dbReference>
<comment type="domain">
    <text evidence="8">The IMP cyclohydrolase activity resides in the N-terminal region.</text>
</comment>
<keyword evidence="5 8" id="KW-0658">Purine biosynthesis</keyword>
<dbReference type="RefSeq" id="WP_048569805.1">
    <property type="nucleotide sequence ID" value="NZ_LFVU01000006.1"/>
</dbReference>
<dbReference type="FunFam" id="3.40.50.1380:FF:000001">
    <property type="entry name" value="Bifunctional purine biosynthesis protein PurH"/>
    <property type="match status" value="1"/>
</dbReference>
<dbReference type="PANTHER" id="PTHR11692">
    <property type="entry name" value="BIFUNCTIONAL PURINE BIOSYNTHESIS PROTEIN PURH"/>
    <property type="match status" value="1"/>
</dbReference>
<dbReference type="GO" id="GO:0006189">
    <property type="term" value="P:'de novo' IMP biosynthetic process"/>
    <property type="evidence" value="ECO:0007669"/>
    <property type="project" value="UniProtKB-UniRule"/>
</dbReference>
<comment type="pathway">
    <text evidence="1 8">Purine metabolism; IMP biosynthesis via de novo pathway; IMP from 5-formamido-1-(5-phospho-D-ribosyl)imidazole-4-carboxamide: step 1/1.</text>
</comment>
<dbReference type="SMART" id="SM00851">
    <property type="entry name" value="MGS"/>
    <property type="match status" value="1"/>
</dbReference>
<evidence type="ECO:0000256" key="2">
    <source>
        <dbReference type="ARBA" id="ARBA00004954"/>
    </source>
</evidence>
<dbReference type="SUPFAM" id="SSF52335">
    <property type="entry name" value="Methylglyoxal synthase-like"/>
    <property type="match status" value="1"/>
</dbReference>
<dbReference type="GO" id="GO:0003937">
    <property type="term" value="F:IMP cyclohydrolase activity"/>
    <property type="evidence" value="ECO:0007669"/>
    <property type="project" value="UniProtKB-UniRule"/>
</dbReference>
<comment type="catalytic activity">
    <reaction evidence="8">
        <text>(6R)-10-formyltetrahydrofolate + 5-amino-1-(5-phospho-beta-D-ribosyl)imidazole-4-carboxamide = 5-formamido-1-(5-phospho-D-ribosyl)imidazole-4-carboxamide + (6S)-5,6,7,8-tetrahydrofolate</text>
        <dbReference type="Rhea" id="RHEA:22192"/>
        <dbReference type="ChEBI" id="CHEBI:57453"/>
        <dbReference type="ChEBI" id="CHEBI:58467"/>
        <dbReference type="ChEBI" id="CHEBI:58475"/>
        <dbReference type="ChEBI" id="CHEBI:195366"/>
        <dbReference type="EC" id="2.1.2.3"/>
    </reaction>
</comment>
<comment type="caution">
    <text evidence="10">The sequence shown here is derived from an EMBL/GenBank/DDBJ whole genome shotgun (WGS) entry which is preliminary data.</text>
</comment>
<dbReference type="PROSITE" id="PS51855">
    <property type="entry name" value="MGS"/>
    <property type="match status" value="1"/>
</dbReference>
<proteinExistence type="inferred from homology"/>
<dbReference type="Pfam" id="PF01808">
    <property type="entry name" value="AICARFT_IMPCHas"/>
    <property type="match status" value="1"/>
</dbReference>
<evidence type="ECO:0000313" key="11">
    <source>
        <dbReference type="Proteomes" id="UP000036756"/>
    </source>
</evidence>
<dbReference type="Pfam" id="PF02142">
    <property type="entry name" value="MGS"/>
    <property type="match status" value="1"/>
</dbReference>
<evidence type="ECO:0000256" key="5">
    <source>
        <dbReference type="ARBA" id="ARBA00022755"/>
    </source>
</evidence>
<keyword evidence="4 8" id="KW-0808">Transferase</keyword>
<keyword evidence="6 8" id="KW-0378">Hydrolase</keyword>
<dbReference type="OrthoDB" id="9802065at2"/>
<keyword evidence="7 8" id="KW-0511">Multifunctional enzyme</keyword>
<dbReference type="PANTHER" id="PTHR11692:SF0">
    <property type="entry name" value="BIFUNCTIONAL PURINE BIOSYNTHESIS PROTEIN ATIC"/>
    <property type="match status" value="1"/>
</dbReference>
<dbReference type="Gene3D" id="3.40.50.1380">
    <property type="entry name" value="Methylglyoxal synthase-like domain"/>
    <property type="match status" value="1"/>
</dbReference>
<evidence type="ECO:0000259" key="9">
    <source>
        <dbReference type="PROSITE" id="PS51855"/>
    </source>
</evidence>
<keyword evidence="11" id="KW-1185">Reference proteome</keyword>
<evidence type="ECO:0000256" key="6">
    <source>
        <dbReference type="ARBA" id="ARBA00022801"/>
    </source>
</evidence>
<dbReference type="GO" id="GO:0004643">
    <property type="term" value="F:phosphoribosylaminoimidazolecarboxamide formyltransferase activity"/>
    <property type="evidence" value="ECO:0007669"/>
    <property type="project" value="UniProtKB-UniRule"/>
</dbReference>
<dbReference type="EC" id="3.5.4.10" evidence="8"/>
<reference evidence="10 11" key="1">
    <citation type="submission" date="2015-06" db="EMBL/GenBank/DDBJ databases">
        <title>Draft genome sequence of the purine-degrading Clostridium cylindrosporum HC-1 (DSM 605).</title>
        <authorList>
            <person name="Poehlein A."/>
            <person name="Schiel-Bengelsdorf B."/>
            <person name="Bengelsdorf F."/>
            <person name="Daniel R."/>
            <person name="Duerre P."/>
        </authorList>
    </citation>
    <scope>NUCLEOTIDE SEQUENCE [LARGE SCALE GENOMIC DNA]</scope>
    <source>
        <strain evidence="10 11">DSM 605</strain>
    </source>
</reference>
<dbReference type="InterPro" id="IPR016193">
    <property type="entry name" value="Cytidine_deaminase-like"/>
</dbReference>
<organism evidence="10 11">
    <name type="scientific">Clostridium cylindrosporum DSM 605</name>
    <dbReference type="NCBI Taxonomy" id="1121307"/>
    <lineage>
        <taxon>Bacteria</taxon>
        <taxon>Bacillati</taxon>
        <taxon>Bacillota</taxon>
        <taxon>Clostridia</taxon>
        <taxon>Eubacteriales</taxon>
        <taxon>Clostridiaceae</taxon>
        <taxon>Clostridium</taxon>
    </lineage>
</organism>
<dbReference type="UniPathway" id="UPA00074">
    <property type="reaction ID" value="UER00133"/>
</dbReference>
<dbReference type="InterPro" id="IPR036914">
    <property type="entry name" value="MGS-like_dom_sf"/>
</dbReference>
<dbReference type="PIRSF" id="PIRSF000414">
    <property type="entry name" value="AICARFT_IMPCHas"/>
    <property type="match status" value="1"/>
</dbReference>
<dbReference type="SUPFAM" id="SSF53927">
    <property type="entry name" value="Cytidine deaminase-like"/>
    <property type="match status" value="1"/>
</dbReference>
<dbReference type="EC" id="2.1.2.3" evidence="8"/>
<dbReference type="EMBL" id="LFVU01000006">
    <property type="protein sequence ID" value="KMT22596.1"/>
    <property type="molecule type" value="Genomic_DNA"/>
</dbReference>
<dbReference type="InterPro" id="IPR002695">
    <property type="entry name" value="PurH-like"/>
</dbReference>
<evidence type="ECO:0000256" key="3">
    <source>
        <dbReference type="ARBA" id="ARBA00007667"/>
    </source>
</evidence>
<dbReference type="AlphaFoldDB" id="A0A0J8G4J9"/>